<dbReference type="PRINTS" id="PR00419">
    <property type="entry name" value="ADXRDTASE"/>
</dbReference>
<name>A0A0F9IP90_9ZZZZ</name>
<gene>
    <name evidence="2" type="ORF">LCGC14_1554790</name>
</gene>
<protein>
    <recommendedName>
        <fullName evidence="1">Amine oxidase domain-containing protein</fullName>
    </recommendedName>
</protein>
<reference evidence="2" key="1">
    <citation type="journal article" date="2015" name="Nature">
        <title>Complex archaea that bridge the gap between prokaryotes and eukaryotes.</title>
        <authorList>
            <person name="Spang A."/>
            <person name="Saw J.H."/>
            <person name="Jorgensen S.L."/>
            <person name="Zaremba-Niedzwiedzka K."/>
            <person name="Martijn J."/>
            <person name="Lind A.E."/>
            <person name="van Eijk R."/>
            <person name="Schleper C."/>
            <person name="Guy L."/>
            <person name="Ettema T.J."/>
        </authorList>
    </citation>
    <scope>NUCLEOTIDE SEQUENCE</scope>
</reference>
<dbReference type="SUPFAM" id="SSF51905">
    <property type="entry name" value="FAD/NAD(P)-binding domain"/>
    <property type="match status" value="1"/>
</dbReference>
<organism evidence="2">
    <name type="scientific">marine sediment metagenome</name>
    <dbReference type="NCBI Taxonomy" id="412755"/>
    <lineage>
        <taxon>unclassified sequences</taxon>
        <taxon>metagenomes</taxon>
        <taxon>ecological metagenomes</taxon>
    </lineage>
</organism>
<feature type="domain" description="Amine oxidase" evidence="1">
    <location>
        <begin position="15"/>
        <end position="257"/>
    </location>
</feature>
<dbReference type="GO" id="GO:0016491">
    <property type="term" value="F:oxidoreductase activity"/>
    <property type="evidence" value="ECO:0007669"/>
    <property type="project" value="InterPro"/>
</dbReference>
<dbReference type="PANTHER" id="PTHR42841">
    <property type="entry name" value="AMINE OXIDASE"/>
    <property type="match status" value="1"/>
</dbReference>
<dbReference type="AlphaFoldDB" id="A0A0F9IP90"/>
<sequence length="317" mass="35275">MKRSKLKINIVGAGISGLIAASILEKKGFAVTIYEQTDRAGGRVKTDDINGFRMDHGFQVLLDAYPLARKYLNLEALDVQPFHSGAVIFKEGKQTVLGDPLRNLSLLIPTLFSKIGSFSDKLKIVSLNLELKKTDVHAIFSNEETTSLQYLREKGFSEDIISSFFMPFFSGIFLEPDLKTSSRMFQFVFKMFGEGRAVLPRNGIAAITEQLVSKFNSTKIVYNASVKKIADGQLILSNGDTITGDYTIMATNTTELVSNLRNQKIEWKGCDTLYFQTLDRVIEQPLIGLIAEKNALINNIFYLTSLGSNWSGNGELL</sequence>
<evidence type="ECO:0000259" key="1">
    <source>
        <dbReference type="Pfam" id="PF01593"/>
    </source>
</evidence>
<proteinExistence type="predicted"/>
<evidence type="ECO:0000313" key="2">
    <source>
        <dbReference type="EMBL" id="KKM52425.1"/>
    </source>
</evidence>
<dbReference type="EMBL" id="LAZR01011934">
    <property type="protein sequence ID" value="KKM52425.1"/>
    <property type="molecule type" value="Genomic_DNA"/>
</dbReference>
<comment type="caution">
    <text evidence="2">The sequence shown here is derived from an EMBL/GenBank/DDBJ whole genome shotgun (WGS) entry which is preliminary data.</text>
</comment>
<feature type="non-terminal residue" evidence="2">
    <location>
        <position position="317"/>
    </location>
</feature>
<dbReference type="InterPro" id="IPR002937">
    <property type="entry name" value="Amino_oxidase"/>
</dbReference>
<dbReference type="InterPro" id="IPR036188">
    <property type="entry name" value="FAD/NAD-bd_sf"/>
</dbReference>
<dbReference type="Gene3D" id="3.50.50.60">
    <property type="entry name" value="FAD/NAD(P)-binding domain"/>
    <property type="match status" value="1"/>
</dbReference>
<accession>A0A0F9IP90</accession>
<dbReference type="Pfam" id="PF01593">
    <property type="entry name" value="Amino_oxidase"/>
    <property type="match status" value="1"/>
</dbReference>